<sequence>MSITLHWFLPTSGDGRTVVEHFHANRAPAAGARREPDIDYLAQIARTAEQVGFTGVLTPTGTWCEDAWLTTSALIAQTTRLKFLVAFRPGVLSPTLAAQMAATYQRISRGRLLLNVVTGGDSVEQQRFGDWLDHDQRYSRTDEFLQVVRGIWTGRPYSFHGEHYRVRDATVLAPPDPVPPIYFGGSSDAALPVAAARADVYLTWGEPPADVAAKIARVRALTDRPIRFGIRLHTISRDTSAEAWEAAAKLLDALDPESVAKAQAQLGASESVGQQRMVALHGGDLSRGVRGLEVYPNLWAGVGLVRGGAGTALVGSHAEVADLIEEYHSAGIAEFVLSGYPHLEEAYWFGEGVRPLLAQRGLLDGGRTLALAGSPDLSA</sequence>
<evidence type="ECO:0000256" key="3">
    <source>
        <dbReference type="ARBA" id="ARBA00023002"/>
    </source>
</evidence>
<dbReference type="EMBL" id="FOFR01000001">
    <property type="protein sequence ID" value="SEP76389.1"/>
    <property type="molecule type" value="Genomic_DNA"/>
</dbReference>
<evidence type="ECO:0000256" key="4">
    <source>
        <dbReference type="ARBA" id="ARBA00023033"/>
    </source>
</evidence>
<dbReference type="OrthoDB" id="9814695at2"/>
<dbReference type="Proteomes" id="UP000199352">
    <property type="component" value="Unassembled WGS sequence"/>
</dbReference>
<dbReference type="InterPro" id="IPR036661">
    <property type="entry name" value="Luciferase-like_sf"/>
</dbReference>
<gene>
    <name evidence="6" type="ORF">SAMN05216188_101414</name>
</gene>
<dbReference type="InterPro" id="IPR050172">
    <property type="entry name" value="SsuD_RutA_monooxygenase"/>
</dbReference>
<dbReference type="PANTHER" id="PTHR42847:SF4">
    <property type="entry name" value="ALKANESULFONATE MONOOXYGENASE-RELATED"/>
    <property type="match status" value="1"/>
</dbReference>
<dbReference type="GO" id="GO:0008726">
    <property type="term" value="F:alkanesulfonate monooxygenase activity"/>
    <property type="evidence" value="ECO:0007669"/>
    <property type="project" value="TreeGrafter"/>
</dbReference>
<dbReference type="AlphaFoldDB" id="A0A1H9AI98"/>
<keyword evidence="2" id="KW-0288">FMN</keyword>
<keyword evidence="1" id="KW-0285">Flavoprotein</keyword>
<evidence type="ECO:0000313" key="7">
    <source>
        <dbReference type="Proteomes" id="UP000199352"/>
    </source>
</evidence>
<dbReference type="PANTHER" id="PTHR42847">
    <property type="entry name" value="ALKANESULFONATE MONOOXYGENASE"/>
    <property type="match status" value="1"/>
</dbReference>
<dbReference type="Gene3D" id="3.20.20.30">
    <property type="entry name" value="Luciferase-like domain"/>
    <property type="match status" value="1"/>
</dbReference>
<dbReference type="SUPFAM" id="SSF51679">
    <property type="entry name" value="Bacterial luciferase-like"/>
    <property type="match status" value="1"/>
</dbReference>
<accession>A0A1H9AI98</accession>
<dbReference type="InterPro" id="IPR011251">
    <property type="entry name" value="Luciferase-like_dom"/>
</dbReference>
<dbReference type="STRING" id="402600.SAMN05216188_101414"/>
<keyword evidence="3" id="KW-0560">Oxidoreductase</keyword>
<proteinExistence type="predicted"/>
<evidence type="ECO:0000256" key="1">
    <source>
        <dbReference type="ARBA" id="ARBA00022630"/>
    </source>
</evidence>
<dbReference type="GO" id="GO:0046306">
    <property type="term" value="P:alkanesulfonate catabolic process"/>
    <property type="evidence" value="ECO:0007669"/>
    <property type="project" value="TreeGrafter"/>
</dbReference>
<organism evidence="6 7">
    <name type="scientific">Lentzea xinjiangensis</name>
    <dbReference type="NCBI Taxonomy" id="402600"/>
    <lineage>
        <taxon>Bacteria</taxon>
        <taxon>Bacillati</taxon>
        <taxon>Actinomycetota</taxon>
        <taxon>Actinomycetes</taxon>
        <taxon>Pseudonocardiales</taxon>
        <taxon>Pseudonocardiaceae</taxon>
        <taxon>Lentzea</taxon>
    </lineage>
</organism>
<evidence type="ECO:0000256" key="2">
    <source>
        <dbReference type="ARBA" id="ARBA00022643"/>
    </source>
</evidence>
<evidence type="ECO:0000259" key="5">
    <source>
        <dbReference type="Pfam" id="PF00296"/>
    </source>
</evidence>
<evidence type="ECO:0000313" key="6">
    <source>
        <dbReference type="EMBL" id="SEP76389.1"/>
    </source>
</evidence>
<protein>
    <submittedName>
        <fullName evidence="6">Alkanesulfonate monooxygenase</fullName>
    </submittedName>
</protein>
<feature type="domain" description="Luciferase-like" evidence="5">
    <location>
        <begin position="21"/>
        <end position="333"/>
    </location>
</feature>
<reference evidence="7" key="1">
    <citation type="submission" date="2016-10" db="EMBL/GenBank/DDBJ databases">
        <authorList>
            <person name="Varghese N."/>
            <person name="Submissions S."/>
        </authorList>
    </citation>
    <scope>NUCLEOTIDE SEQUENCE [LARGE SCALE GENOMIC DNA]</scope>
    <source>
        <strain evidence="7">CGMCC 4.3525</strain>
    </source>
</reference>
<dbReference type="CDD" id="cd01094">
    <property type="entry name" value="Alkanesulfonate_monoxygenase"/>
    <property type="match status" value="1"/>
</dbReference>
<keyword evidence="4 6" id="KW-0503">Monooxygenase</keyword>
<keyword evidence="7" id="KW-1185">Reference proteome</keyword>
<name>A0A1H9AI98_9PSEU</name>
<dbReference type="RefSeq" id="WP_089948596.1">
    <property type="nucleotide sequence ID" value="NZ_FOFR01000001.1"/>
</dbReference>
<dbReference type="Pfam" id="PF00296">
    <property type="entry name" value="Bac_luciferase"/>
    <property type="match status" value="1"/>
</dbReference>